<sequence>MPNNDISNTTSGFPCIGIFKFLCEEEEEPLPGSPAQTAKSPTGFTTQLILCTSVGFACFLLFCFLRVRWSNIYSPRLRMKKHAPEQLPTSFFGWIIPLLKTPNSVIMDKVGLDAVVMLQFLLMSVKLFSFCGFFGTVVLYPISKMGGDFTNSTNPNKTTSILTIDATHSVSFLWVYLFFTYLFVFATFYFTFLNYRDYVRIRREFLLRKAKTLSARTLLVTGIPPHLRSDQKLAEYFEKLGIGVVESVHTIRHVGRLLEFIKERTQYLRQLETVYAKYLGNPSHVPHYDPDEFLSEDGPSRLAIGRDRPTVQESIFCGPQFDAIDLYTKKFDQVDELVEKARKVGKFAPTSVGFVTFEETISAYVASQVLIDSTPFRLRAQLAPEPRDVLWENIAMHGRERLIRKVLVMFILLFLVFSWSIPCNYLSALTSTKSLKAYFPWLLKLAEKNKILNQIVAGFIPTLGVVIFFSVLPLIFNSKYSCGKFKFVCIKGKFAIGLSVIEGFTTRSESEESCFAKQFFFLFFNVLLFITVASTLFKSQKDIFEDPTKIANIFASKLPEVAPFYINYTVLQGIMLCPIQLLQIGPILVQKFYCFFLCKTPRDFAEVYAPRMYNFGWGYPVPVFMFVVVLVYSTISPLILVFGVIYFAMCYLVCKYQLLYVYFHSYEVAGRMWPMVFSRIIIGLIIFELTSAGLFTLNKSFTMAILCVPLLFLTVIYKIVMDKAYQQSTQFLPLQLLSEKFGPMTTAAPILNGGSSSHSSYKSYYQYSQHMIEEEEENNRDKINRIRKRRTVLDEDDYVAEPRKTTDFREPPMTLLTGILNTGMKQYGHPALLGVLPQPWLPMKVDTVVNNSRGIVDDEESAIVIDHKKPMENQPLLPSSSSNDEEGGLTDEEEEEDNANAYFHHPERRLSRTSKEIDEEEHYMSEEEELMNEDDDASSVSSPSSIPDDNIDFDLVYALHTFVATVEGQASVVKGDALNLLEDTNIYWWLVEVLTTSEVGYIPAENIETPYERLARLNKHRNEEITSPVHYDLSPLSELHPLANNTRRVTIADECDVFHFEVESEGEDDDEDENNGMEIYTKEEDQVESEEETRQSMLIENTEHPQNMYQDNTNINKDAQTSIENSNLEQTNQEKLEMEALQDATLQEIRVFAGNINQGPTFHTFSITHQTSADELVRLAVSQFGLQEEHDHSATIEYYVAVQGYDGDEYILSTQDKPLSIFKTLTNSFTTPMPSVSHVRRISQQSMNSTSTKRRRSSSFSNCEQTNHEEDIVVRFYLHQRIKRAHENLVYIKVSLYPETYKQKKPHQMDRMDKVIAVKQESVIWQLIELALEKFHVPESKDKYKLSVNNHQGKEIELDSNEIMFNVLESLSSNMVTSELLFILRKSTKQRKYRFIQQEARRPSILDILMDSSPKNDKARSSERSINTQQKMVHSSSSLFHFNRRSSAPESDSSFMEPVPMARSNSNTMSPVTEKRKESLKQQFKRLVGWGSSNVTTAATTAAAAAAPAKEQSLSVVISDVSTNPDKSRQGSQDINNTSQIEVVSQSPLSMKSNELPEAPSIQESVVSLASASTHEIKQDSEIDTQEEQHKEGAEEENKGEEEENKEEEEEKPSDIQKQYTMWINNQPNETEATHNNSSSLVSSISTSKISLASEVSSTQQMIATTSSITTVSSSIHSNNIKETTTTVTAPVNHGQQEDLDDLYLLVAHGVDFLKTRENTKWEEEGGYEFHPWNRPQSSFAVRPKDKTVKTHQSSKSLDQKPLSPPLTPNPQLYQQTDEQQKELAMSMAKRILSGKTDEIPTNNNSTIPNTTAEASVSTNTTTSISPNTDNPTPTNNNNNQTKPESLDDESVKQDIGIPKAPPVKFAITGNVPCINSLPTANTKKEVVANIKFRLIDMFHKK</sequence>
<dbReference type="GO" id="GO:0005227">
    <property type="term" value="F:calcium-activated cation channel activity"/>
    <property type="evidence" value="ECO:0007669"/>
    <property type="project" value="InterPro"/>
</dbReference>
<keyword evidence="7 10" id="KW-0472">Membrane</keyword>
<dbReference type="InterPro" id="IPR003864">
    <property type="entry name" value="CSC1/OSCA1-like_7TM"/>
</dbReference>
<dbReference type="InterPro" id="IPR036028">
    <property type="entry name" value="SH3-like_dom_sf"/>
</dbReference>
<comment type="similarity">
    <text evidence="2">Belongs to the CSC1 (TC 1.A.17) family.</text>
</comment>
<feature type="transmembrane region" description="Helical" evidence="10">
    <location>
        <begin position="47"/>
        <end position="69"/>
    </location>
</feature>
<feature type="compositionally biased region" description="Basic and acidic residues" evidence="9">
    <location>
        <begin position="1575"/>
        <end position="1597"/>
    </location>
</feature>
<feature type="transmembrane region" description="Helical" evidence="10">
    <location>
        <begin position="173"/>
        <end position="193"/>
    </location>
</feature>
<feature type="region of interest" description="Disordered" evidence="9">
    <location>
        <begin position="1241"/>
        <end position="1264"/>
    </location>
</feature>
<comment type="subcellular location">
    <subcellularLocation>
        <location evidence="1">Membrane</location>
        <topology evidence="1">Multi-pass membrane protein</topology>
    </subcellularLocation>
</comment>
<dbReference type="SUPFAM" id="SSF50044">
    <property type="entry name" value="SH3-domain"/>
    <property type="match status" value="1"/>
</dbReference>
<keyword evidence="5 10" id="KW-0812">Transmembrane</keyword>
<dbReference type="PROSITE" id="PS50002">
    <property type="entry name" value="SH3"/>
    <property type="match status" value="1"/>
</dbReference>
<evidence type="ECO:0000313" key="14">
    <source>
        <dbReference type="Proteomes" id="UP000716291"/>
    </source>
</evidence>
<dbReference type="Pfam" id="PF00788">
    <property type="entry name" value="RA"/>
    <property type="match status" value="2"/>
</dbReference>
<dbReference type="InterPro" id="IPR045122">
    <property type="entry name" value="Csc1-like"/>
</dbReference>
<evidence type="ECO:0000256" key="7">
    <source>
        <dbReference type="ARBA" id="ARBA00023136"/>
    </source>
</evidence>
<dbReference type="PANTHER" id="PTHR13018">
    <property type="entry name" value="PROBABLE MEMBRANE PROTEIN DUF221-RELATED"/>
    <property type="match status" value="1"/>
</dbReference>
<dbReference type="Pfam" id="PF02714">
    <property type="entry name" value="RSN1_7TM"/>
    <property type="match status" value="2"/>
</dbReference>
<evidence type="ECO:0000256" key="4">
    <source>
        <dbReference type="ARBA" id="ARBA00022448"/>
    </source>
</evidence>
<reference evidence="13" key="1">
    <citation type="journal article" date="2020" name="Microb. Genom.">
        <title>Genetic diversity of clinical and environmental Mucorales isolates obtained from an investigation of mucormycosis cases among solid organ transplant recipients.</title>
        <authorList>
            <person name="Nguyen M.H."/>
            <person name="Kaul D."/>
            <person name="Muto C."/>
            <person name="Cheng S.J."/>
            <person name="Richter R.A."/>
            <person name="Bruno V.M."/>
            <person name="Liu G."/>
            <person name="Beyhan S."/>
            <person name="Sundermann A.J."/>
            <person name="Mounaud S."/>
            <person name="Pasculle A.W."/>
            <person name="Nierman W.C."/>
            <person name="Driscoll E."/>
            <person name="Cumbie R."/>
            <person name="Clancy C.J."/>
            <person name="Dupont C.L."/>
        </authorList>
    </citation>
    <scope>NUCLEOTIDE SEQUENCE</scope>
    <source>
        <strain evidence="13">GL11</strain>
    </source>
</reference>
<dbReference type="PANTHER" id="PTHR13018:SF5">
    <property type="entry name" value="RE44586P"/>
    <property type="match status" value="1"/>
</dbReference>
<dbReference type="GO" id="GO:0007165">
    <property type="term" value="P:signal transduction"/>
    <property type="evidence" value="ECO:0007669"/>
    <property type="project" value="InterPro"/>
</dbReference>
<feature type="transmembrane region" description="Helical" evidence="10">
    <location>
        <begin position="451"/>
        <end position="476"/>
    </location>
</feature>
<dbReference type="OrthoDB" id="1689567at2759"/>
<dbReference type="Proteomes" id="UP000716291">
    <property type="component" value="Unassembled WGS sequence"/>
</dbReference>
<protein>
    <recommendedName>
        <fullName evidence="15">SH3 domain-containing protein</fullName>
    </recommendedName>
</protein>
<feature type="region of interest" description="Disordered" evidence="9">
    <location>
        <begin position="863"/>
        <end position="945"/>
    </location>
</feature>
<feature type="compositionally biased region" description="Acidic residues" evidence="9">
    <location>
        <begin position="1598"/>
        <end position="1612"/>
    </location>
</feature>
<evidence type="ECO:0000259" key="11">
    <source>
        <dbReference type="PROSITE" id="PS50002"/>
    </source>
</evidence>
<feature type="transmembrane region" description="Helical" evidence="10">
    <location>
        <begin position="116"/>
        <end position="142"/>
    </location>
</feature>
<feature type="transmembrane region" description="Helical" evidence="10">
    <location>
        <begin position="519"/>
        <end position="537"/>
    </location>
</feature>
<keyword evidence="6 10" id="KW-1133">Transmembrane helix</keyword>
<feature type="compositionally biased region" description="Low complexity" evidence="9">
    <location>
        <begin position="1800"/>
        <end position="1842"/>
    </location>
</feature>
<feature type="compositionally biased region" description="Basic and acidic residues" evidence="9">
    <location>
        <begin position="904"/>
        <end position="916"/>
    </location>
</feature>
<feature type="domain" description="Ras-associating" evidence="12">
    <location>
        <begin position="1326"/>
        <end position="1389"/>
    </location>
</feature>
<name>A0A9P7BW16_RHIOR</name>
<evidence type="ECO:0000256" key="5">
    <source>
        <dbReference type="ARBA" id="ARBA00022692"/>
    </source>
</evidence>
<keyword evidence="14" id="KW-1185">Reference proteome</keyword>
<dbReference type="InterPro" id="IPR001452">
    <property type="entry name" value="SH3_domain"/>
</dbReference>
<feature type="compositionally biased region" description="Polar residues" evidence="9">
    <location>
        <begin position="1562"/>
        <end position="1574"/>
    </location>
</feature>
<dbReference type="SUPFAM" id="SSF54236">
    <property type="entry name" value="Ubiquitin-like"/>
    <property type="match status" value="1"/>
</dbReference>
<keyword evidence="4" id="KW-0813">Transport</keyword>
<dbReference type="Gene3D" id="3.10.20.90">
    <property type="entry name" value="Phosphatidylinositol 3-kinase Catalytic Subunit, Chain A, domain 1"/>
    <property type="match status" value="2"/>
</dbReference>
<dbReference type="Pfam" id="PF13967">
    <property type="entry name" value="RSN1_TM"/>
    <property type="match status" value="1"/>
</dbReference>
<evidence type="ECO:0000259" key="12">
    <source>
        <dbReference type="PROSITE" id="PS50200"/>
    </source>
</evidence>
<evidence type="ECO:0000256" key="8">
    <source>
        <dbReference type="PROSITE-ProRule" id="PRU00192"/>
    </source>
</evidence>
<dbReference type="Pfam" id="PF14703">
    <property type="entry name" value="PHM7_cyt"/>
    <property type="match status" value="1"/>
</dbReference>
<dbReference type="Gene3D" id="2.30.30.40">
    <property type="entry name" value="SH3 Domains"/>
    <property type="match status" value="1"/>
</dbReference>
<dbReference type="PROSITE" id="PS50200">
    <property type="entry name" value="RA"/>
    <property type="match status" value="1"/>
</dbReference>
<dbReference type="InterPro" id="IPR032880">
    <property type="entry name" value="CSC1/OSCA1-like_N"/>
</dbReference>
<dbReference type="Pfam" id="PF00018">
    <property type="entry name" value="SH3_1"/>
    <property type="match status" value="1"/>
</dbReference>
<comment type="caution">
    <text evidence="13">The sequence shown here is derived from an EMBL/GenBank/DDBJ whole genome shotgun (WGS) entry which is preliminary data.</text>
</comment>
<feature type="domain" description="SH3" evidence="11">
    <location>
        <begin position="951"/>
        <end position="1012"/>
    </location>
</feature>
<feature type="compositionally biased region" description="Basic and acidic residues" evidence="9">
    <location>
        <begin position="1414"/>
        <end position="1423"/>
    </location>
</feature>
<accession>A0A9P7BW16</accession>
<evidence type="ECO:0000313" key="13">
    <source>
        <dbReference type="EMBL" id="KAG1313420.1"/>
    </source>
</evidence>
<proteinExistence type="inferred from homology"/>
<feature type="compositionally biased region" description="Acidic residues" evidence="9">
    <location>
        <begin position="917"/>
        <end position="937"/>
    </location>
</feature>
<evidence type="ECO:0000256" key="1">
    <source>
        <dbReference type="ARBA" id="ARBA00004141"/>
    </source>
</evidence>
<dbReference type="InterPro" id="IPR027815">
    <property type="entry name" value="CSC1/OSCA1-like_cyt"/>
</dbReference>
<organism evidence="13 14">
    <name type="scientific">Rhizopus oryzae</name>
    <name type="common">Mucormycosis agent</name>
    <name type="synonym">Rhizopus arrhizus var. delemar</name>
    <dbReference type="NCBI Taxonomy" id="64495"/>
    <lineage>
        <taxon>Eukaryota</taxon>
        <taxon>Fungi</taxon>
        <taxon>Fungi incertae sedis</taxon>
        <taxon>Mucoromycota</taxon>
        <taxon>Mucoromycotina</taxon>
        <taxon>Mucoromycetes</taxon>
        <taxon>Mucorales</taxon>
        <taxon>Mucorineae</taxon>
        <taxon>Rhizopodaceae</taxon>
        <taxon>Rhizopus</taxon>
    </lineage>
</organism>
<feature type="compositionally biased region" description="Acidic residues" evidence="9">
    <location>
        <begin position="883"/>
        <end position="898"/>
    </location>
</feature>
<dbReference type="SMART" id="SM00326">
    <property type="entry name" value="SH3"/>
    <property type="match status" value="1"/>
</dbReference>
<feature type="transmembrane region" description="Helical" evidence="10">
    <location>
        <begin position="675"/>
        <end position="695"/>
    </location>
</feature>
<feature type="region of interest" description="Disordered" evidence="9">
    <location>
        <begin position="1545"/>
        <end position="1617"/>
    </location>
</feature>
<keyword evidence="3 8" id="KW-0728">SH3 domain</keyword>
<feature type="compositionally biased region" description="Polar residues" evidence="9">
    <location>
        <begin position="1424"/>
        <end position="1454"/>
    </location>
</feature>
<dbReference type="EMBL" id="JAANQT010000195">
    <property type="protein sequence ID" value="KAG1313420.1"/>
    <property type="molecule type" value="Genomic_DNA"/>
</dbReference>
<feature type="transmembrane region" description="Helical" evidence="10">
    <location>
        <begin position="701"/>
        <end position="720"/>
    </location>
</feature>
<gene>
    <name evidence="13" type="ORF">G6F64_002273</name>
</gene>
<feature type="transmembrane region" description="Helical" evidence="10">
    <location>
        <begin position="612"/>
        <end position="632"/>
    </location>
</feature>
<feature type="region of interest" description="Disordered" evidence="9">
    <location>
        <begin position="1406"/>
        <end position="1478"/>
    </location>
</feature>
<evidence type="ECO:0000256" key="6">
    <source>
        <dbReference type="ARBA" id="ARBA00022989"/>
    </source>
</evidence>
<evidence type="ECO:0000256" key="9">
    <source>
        <dbReference type="SAM" id="MobiDB-lite"/>
    </source>
</evidence>
<dbReference type="GO" id="GO:0005886">
    <property type="term" value="C:plasma membrane"/>
    <property type="evidence" value="ECO:0007669"/>
    <property type="project" value="TreeGrafter"/>
</dbReference>
<feature type="region of interest" description="Disordered" evidence="9">
    <location>
        <begin position="1732"/>
        <end position="1857"/>
    </location>
</feature>
<dbReference type="InterPro" id="IPR000159">
    <property type="entry name" value="RA_dom"/>
</dbReference>
<evidence type="ECO:0000256" key="2">
    <source>
        <dbReference type="ARBA" id="ARBA00007779"/>
    </source>
</evidence>
<dbReference type="InterPro" id="IPR029071">
    <property type="entry name" value="Ubiquitin-like_domsf"/>
</dbReference>
<feature type="transmembrane region" description="Helical" evidence="10">
    <location>
        <begin position="638"/>
        <end position="663"/>
    </location>
</feature>
<feature type="transmembrane region" description="Helical" evidence="10">
    <location>
        <begin position="406"/>
        <end position="431"/>
    </location>
</feature>
<evidence type="ECO:0008006" key="15">
    <source>
        <dbReference type="Google" id="ProtNLM"/>
    </source>
</evidence>
<evidence type="ECO:0000256" key="10">
    <source>
        <dbReference type="SAM" id="Phobius"/>
    </source>
</evidence>
<evidence type="ECO:0000256" key="3">
    <source>
        <dbReference type="ARBA" id="ARBA00022443"/>
    </source>
</evidence>